<dbReference type="InterPro" id="IPR020103">
    <property type="entry name" value="PsdUridine_synth_cat_dom_sf"/>
</dbReference>
<dbReference type="CDD" id="cd02869">
    <property type="entry name" value="PseudoU_synth_RluA_like"/>
    <property type="match status" value="1"/>
</dbReference>
<name>A0A5R9G0E9_9BACL</name>
<dbReference type="GO" id="GO:0009982">
    <property type="term" value="F:pseudouridine synthase activity"/>
    <property type="evidence" value="ECO:0007669"/>
    <property type="project" value="InterPro"/>
</dbReference>
<comment type="function">
    <text evidence="5">Responsible for synthesis of pseudouridine from uracil.</text>
</comment>
<comment type="caution">
    <text evidence="7">The sequence shown here is derived from an EMBL/GenBank/DDBJ whole genome shotgun (WGS) entry which is preliminary data.</text>
</comment>
<comment type="similarity">
    <text evidence="2 5">Belongs to the pseudouridine synthase RluA family.</text>
</comment>
<sequence>MQLLPIPGKVAGRLISVNGVQRQGKLLRLKLFPEERPEFDPEWMELNILYEDDFTLVVNKPPGMEVHPSVKDQRGTLAHKVAAYYDMTNQACRVRHVHRLDKDTTGPVLYAKNELAHYVFDAAMREKRIERIYAALAEGVVKDAKGVIDAPIGQDRHHSTRRRVSETGESAVTRYEVIERFADHTLVRLRLETGRTHQIRVHLSHLGHPIAGDGLYGGHRPIMQRQALHGEKLVWPHPWTGERMSVHAQLPDDFAAALRALRDANGYSKR</sequence>
<dbReference type="InterPro" id="IPR006145">
    <property type="entry name" value="PsdUridine_synth_RsuA/RluA"/>
</dbReference>
<dbReference type="GO" id="GO:0000455">
    <property type="term" value="P:enzyme-directed rRNA pseudouridine synthesis"/>
    <property type="evidence" value="ECO:0007669"/>
    <property type="project" value="TreeGrafter"/>
</dbReference>
<evidence type="ECO:0000256" key="3">
    <source>
        <dbReference type="ARBA" id="ARBA00023235"/>
    </source>
</evidence>
<feature type="active site" evidence="4">
    <location>
        <position position="101"/>
    </location>
</feature>
<reference evidence="7 8" key="1">
    <citation type="submission" date="2019-05" db="EMBL/GenBank/DDBJ databases">
        <authorList>
            <person name="Narsing Rao M.P."/>
            <person name="Li W.J."/>
        </authorList>
    </citation>
    <scope>NUCLEOTIDE SEQUENCE [LARGE SCALE GENOMIC DNA]</scope>
    <source>
        <strain evidence="7 8">SYSU_K30003</strain>
    </source>
</reference>
<evidence type="ECO:0000313" key="8">
    <source>
        <dbReference type="Proteomes" id="UP000309676"/>
    </source>
</evidence>
<evidence type="ECO:0000259" key="6">
    <source>
        <dbReference type="Pfam" id="PF00849"/>
    </source>
</evidence>
<dbReference type="EC" id="5.4.99.-" evidence="5"/>
<dbReference type="OrthoDB" id="9773999at2"/>
<dbReference type="EMBL" id="VCIW01000019">
    <property type="protein sequence ID" value="TLS49797.1"/>
    <property type="molecule type" value="Genomic_DNA"/>
</dbReference>
<organism evidence="7 8">
    <name type="scientific">Paenibacillus antri</name>
    <dbReference type="NCBI Taxonomy" id="2582848"/>
    <lineage>
        <taxon>Bacteria</taxon>
        <taxon>Bacillati</taxon>
        <taxon>Bacillota</taxon>
        <taxon>Bacilli</taxon>
        <taxon>Bacillales</taxon>
        <taxon>Paenibacillaceae</taxon>
        <taxon>Paenibacillus</taxon>
    </lineage>
</organism>
<dbReference type="GO" id="GO:0003723">
    <property type="term" value="F:RNA binding"/>
    <property type="evidence" value="ECO:0007669"/>
    <property type="project" value="InterPro"/>
</dbReference>
<keyword evidence="3 5" id="KW-0413">Isomerase</keyword>
<dbReference type="FunFam" id="3.30.2350.10:FF:000005">
    <property type="entry name" value="Pseudouridine synthase"/>
    <property type="match status" value="1"/>
</dbReference>
<dbReference type="PANTHER" id="PTHR21600:SF71">
    <property type="entry name" value="PSEUDOURIDINE SYNTHASE"/>
    <property type="match status" value="1"/>
</dbReference>
<proteinExistence type="inferred from homology"/>
<gene>
    <name evidence="7" type="ORF">FE782_23900</name>
</gene>
<evidence type="ECO:0000256" key="2">
    <source>
        <dbReference type="ARBA" id="ARBA00010876"/>
    </source>
</evidence>
<dbReference type="NCBIfam" id="TIGR00005">
    <property type="entry name" value="rluA_subfam"/>
    <property type="match status" value="1"/>
</dbReference>
<dbReference type="Gene3D" id="3.30.2350.10">
    <property type="entry name" value="Pseudouridine synthase"/>
    <property type="match status" value="1"/>
</dbReference>
<evidence type="ECO:0000256" key="4">
    <source>
        <dbReference type="PIRSR" id="PIRSR606225-1"/>
    </source>
</evidence>
<dbReference type="AlphaFoldDB" id="A0A5R9G0E9"/>
<dbReference type="InterPro" id="IPR050188">
    <property type="entry name" value="RluA_PseudoU_synthase"/>
</dbReference>
<dbReference type="Proteomes" id="UP000309676">
    <property type="component" value="Unassembled WGS sequence"/>
</dbReference>
<dbReference type="SUPFAM" id="SSF55120">
    <property type="entry name" value="Pseudouridine synthase"/>
    <property type="match status" value="1"/>
</dbReference>
<dbReference type="GO" id="GO:0140098">
    <property type="term" value="F:catalytic activity, acting on RNA"/>
    <property type="evidence" value="ECO:0007669"/>
    <property type="project" value="UniProtKB-ARBA"/>
</dbReference>
<dbReference type="PANTHER" id="PTHR21600">
    <property type="entry name" value="MITOCHONDRIAL RNA PSEUDOURIDINE SYNTHASE"/>
    <property type="match status" value="1"/>
</dbReference>
<dbReference type="InterPro" id="IPR006225">
    <property type="entry name" value="PsdUridine_synth_RluC/D"/>
</dbReference>
<protein>
    <recommendedName>
        <fullName evidence="5">Pseudouridine synthase</fullName>
        <ecNumber evidence="5">5.4.99.-</ecNumber>
    </recommendedName>
</protein>
<evidence type="ECO:0000313" key="7">
    <source>
        <dbReference type="EMBL" id="TLS49797.1"/>
    </source>
</evidence>
<evidence type="ECO:0000256" key="1">
    <source>
        <dbReference type="ARBA" id="ARBA00000073"/>
    </source>
</evidence>
<evidence type="ECO:0000256" key="5">
    <source>
        <dbReference type="RuleBase" id="RU362028"/>
    </source>
</evidence>
<accession>A0A5R9G0E9</accession>
<comment type="catalytic activity">
    <reaction evidence="1 5">
        <text>a uridine in RNA = a pseudouridine in RNA</text>
        <dbReference type="Rhea" id="RHEA:48348"/>
        <dbReference type="Rhea" id="RHEA-COMP:12068"/>
        <dbReference type="Rhea" id="RHEA-COMP:12069"/>
        <dbReference type="ChEBI" id="CHEBI:65314"/>
        <dbReference type="ChEBI" id="CHEBI:65315"/>
    </reaction>
</comment>
<dbReference type="Pfam" id="PF00849">
    <property type="entry name" value="PseudoU_synth_2"/>
    <property type="match status" value="1"/>
</dbReference>
<feature type="domain" description="Pseudouridine synthase RsuA/RluA-like" evidence="6">
    <location>
        <begin position="56"/>
        <end position="205"/>
    </location>
</feature>
<keyword evidence="8" id="KW-1185">Reference proteome</keyword>